<comment type="pathway">
    <text evidence="9">Cofactor biosynthesis; coenzyme A biosynthesis; CoA from (R)-pantothenate: step 4/5.</text>
</comment>
<feature type="binding site" evidence="9">
    <location>
        <begin position="93"/>
        <end position="95"/>
    </location>
    <ligand>
        <name>ATP</name>
        <dbReference type="ChEBI" id="CHEBI:30616"/>
    </ligand>
</feature>
<feature type="binding site" evidence="9">
    <location>
        <position position="78"/>
    </location>
    <ligand>
        <name>substrate</name>
    </ligand>
</feature>
<dbReference type="STRING" id="888061.AXF15_08435"/>
<dbReference type="Proteomes" id="UP000063964">
    <property type="component" value="Chromosome"/>
</dbReference>
<dbReference type="GO" id="GO:0015937">
    <property type="term" value="P:coenzyme A biosynthetic process"/>
    <property type="evidence" value="ECO:0007669"/>
    <property type="project" value="UniProtKB-UniRule"/>
</dbReference>
<dbReference type="EC" id="2.7.7.3" evidence="9"/>
<gene>
    <name evidence="9" type="primary">coaD</name>
    <name evidence="11" type="ORF">AXF15_08435</name>
</gene>
<keyword evidence="4 9" id="KW-0547">Nucleotide-binding</keyword>
<dbReference type="InterPro" id="IPR001980">
    <property type="entry name" value="PPAT"/>
</dbReference>
<proteinExistence type="inferred from homology"/>
<dbReference type="NCBIfam" id="TIGR00125">
    <property type="entry name" value="cyt_tran_rel"/>
    <property type="match status" value="1"/>
</dbReference>
<evidence type="ECO:0000256" key="6">
    <source>
        <dbReference type="ARBA" id="ARBA00022842"/>
    </source>
</evidence>
<dbReference type="CDD" id="cd02163">
    <property type="entry name" value="PPAT"/>
    <property type="match status" value="1"/>
</dbReference>
<sequence>MAQRVERAAVYPGTFDPFTNGHLSIVRRGLEVFDRVVVAVAMDSGKNPLFSLEERVDMIRETFRGQHRVEVEGFSGLLVDYVPGKGANTILRGLRAVSDFEYEFQMALMNRKIKPSIHTVFMMTDYRWLYISSTIIKDVARLGGSIEGLVPENILHRVRRRMDERRAVTGEPARP</sequence>
<evidence type="ECO:0000256" key="1">
    <source>
        <dbReference type="ARBA" id="ARBA00022490"/>
    </source>
</evidence>
<dbReference type="PANTHER" id="PTHR21342:SF1">
    <property type="entry name" value="PHOSPHOPANTETHEINE ADENYLYLTRANSFERASE"/>
    <property type="match status" value="1"/>
</dbReference>
<keyword evidence="3 9" id="KW-0548">Nucleotidyltransferase</keyword>
<organism evidence="11 12">
    <name type="scientific">Desulfomicrobium orale DSM 12838</name>
    <dbReference type="NCBI Taxonomy" id="888061"/>
    <lineage>
        <taxon>Bacteria</taxon>
        <taxon>Pseudomonadati</taxon>
        <taxon>Thermodesulfobacteriota</taxon>
        <taxon>Desulfovibrionia</taxon>
        <taxon>Desulfovibrionales</taxon>
        <taxon>Desulfomicrobiaceae</taxon>
        <taxon>Desulfomicrobium</taxon>
    </lineage>
</organism>
<feature type="binding site" evidence="9">
    <location>
        <position position="22"/>
    </location>
    <ligand>
        <name>ATP</name>
        <dbReference type="ChEBI" id="CHEBI:30616"/>
    </ligand>
</feature>
<feature type="binding site" evidence="9">
    <location>
        <position position="103"/>
    </location>
    <ligand>
        <name>ATP</name>
        <dbReference type="ChEBI" id="CHEBI:30616"/>
    </ligand>
</feature>
<dbReference type="GO" id="GO:0004595">
    <property type="term" value="F:pantetheine-phosphate adenylyltransferase activity"/>
    <property type="evidence" value="ECO:0007669"/>
    <property type="project" value="UniProtKB-UniRule"/>
</dbReference>
<dbReference type="UniPathway" id="UPA00241">
    <property type="reaction ID" value="UER00355"/>
</dbReference>
<evidence type="ECO:0000256" key="7">
    <source>
        <dbReference type="ARBA" id="ARBA00022993"/>
    </source>
</evidence>
<evidence type="ECO:0000256" key="4">
    <source>
        <dbReference type="ARBA" id="ARBA00022741"/>
    </source>
</evidence>
<dbReference type="Pfam" id="PF01467">
    <property type="entry name" value="CTP_transf_like"/>
    <property type="match status" value="1"/>
</dbReference>
<dbReference type="NCBIfam" id="TIGR01510">
    <property type="entry name" value="coaD_prev_kdtB"/>
    <property type="match status" value="1"/>
</dbReference>
<name>A0A0X8JQH9_9BACT</name>
<feature type="binding site" evidence="9">
    <location>
        <position position="46"/>
    </location>
    <ligand>
        <name>substrate</name>
    </ligand>
</feature>
<evidence type="ECO:0000256" key="2">
    <source>
        <dbReference type="ARBA" id="ARBA00022679"/>
    </source>
</evidence>
<evidence type="ECO:0000256" key="8">
    <source>
        <dbReference type="ARBA" id="ARBA00029346"/>
    </source>
</evidence>
<evidence type="ECO:0000313" key="12">
    <source>
        <dbReference type="Proteomes" id="UP000063964"/>
    </source>
</evidence>
<comment type="similarity">
    <text evidence="9">Belongs to the bacterial CoaD family.</text>
</comment>
<dbReference type="InterPro" id="IPR004821">
    <property type="entry name" value="Cyt_trans-like"/>
</dbReference>
<dbReference type="SUPFAM" id="SSF52374">
    <property type="entry name" value="Nucleotidylyl transferase"/>
    <property type="match status" value="1"/>
</dbReference>
<feature type="domain" description="Cytidyltransferase-like" evidence="10">
    <location>
        <begin position="10"/>
        <end position="138"/>
    </location>
</feature>
<feature type="site" description="Transition state stabilizer" evidence="9">
    <location>
        <position position="22"/>
    </location>
</feature>
<keyword evidence="7 9" id="KW-0173">Coenzyme A biosynthesis</keyword>
<keyword evidence="6 9" id="KW-0460">Magnesium</keyword>
<dbReference type="GO" id="GO:0005737">
    <property type="term" value="C:cytoplasm"/>
    <property type="evidence" value="ECO:0007669"/>
    <property type="project" value="UniProtKB-SubCell"/>
</dbReference>
<evidence type="ECO:0000256" key="9">
    <source>
        <dbReference type="HAMAP-Rule" id="MF_00151"/>
    </source>
</evidence>
<dbReference type="Gene3D" id="3.40.50.620">
    <property type="entry name" value="HUPs"/>
    <property type="match status" value="1"/>
</dbReference>
<evidence type="ECO:0000256" key="3">
    <source>
        <dbReference type="ARBA" id="ARBA00022695"/>
    </source>
</evidence>
<comment type="function">
    <text evidence="9">Reversibly transfers an adenylyl group from ATP to 4'-phosphopantetheine, yielding dephospho-CoA (dPCoA) and pyrophosphate.</text>
</comment>
<comment type="cofactor">
    <cofactor evidence="9">
        <name>Mg(2+)</name>
        <dbReference type="ChEBI" id="CHEBI:18420"/>
    </cofactor>
</comment>
<keyword evidence="2 9" id="KW-0808">Transferase</keyword>
<feature type="binding site" evidence="9">
    <location>
        <position position="92"/>
    </location>
    <ligand>
        <name>substrate</name>
    </ligand>
</feature>
<dbReference type="InterPro" id="IPR014729">
    <property type="entry name" value="Rossmann-like_a/b/a_fold"/>
</dbReference>
<dbReference type="KEGG" id="doa:AXF15_08435"/>
<feature type="binding site" evidence="9">
    <location>
        <position position="14"/>
    </location>
    <ligand>
        <name>substrate</name>
    </ligand>
</feature>
<dbReference type="PRINTS" id="PR01020">
    <property type="entry name" value="LPSBIOSNTHSS"/>
</dbReference>
<feature type="binding site" evidence="9">
    <location>
        <begin position="14"/>
        <end position="15"/>
    </location>
    <ligand>
        <name>ATP</name>
        <dbReference type="ChEBI" id="CHEBI:30616"/>
    </ligand>
</feature>
<evidence type="ECO:0000256" key="5">
    <source>
        <dbReference type="ARBA" id="ARBA00022840"/>
    </source>
</evidence>
<dbReference type="AlphaFoldDB" id="A0A0X8JQH9"/>
<keyword evidence="1 9" id="KW-0963">Cytoplasm</keyword>
<dbReference type="GO" id="GO:0005524">
    <property type="term" value="F:ATP binding"/>
    <property type="evidence" value="ECO:0007669"/>
    <property type="project" value="UniProtKB-KW"/>
</dbReference>
<protein>
    <recommendedName>
        <fullName evidence="9">Phosphopantetheine adenylyltransferase</fullName>
        <ecNumber evidence="9">2.7.7.3</ecNumber>
    </recommendedName>
    <alternativeName>
        <fullName evidence="9">Dephospho-CoA pyrophosphorylase</fullName>
    </alternativeName>
    <alternativeName>
        <fullName evidence="9">Pantetheine-phosphate adenylyltransferase</fullName>
        <shortName evidence="9">PPAT</shortName>
    </alternativeName>
</protein>
<evidence type="ECO:0000259" key="10">
    <source>
        <dbReference type="Pfam" id="PF01467"/>
    </source>
</evidence>
<accession>A0A0X8JQH9</accession>
<comment type="catalytic activity">
    <reaction evidence="8 9">
        <text>(R)-4'-phosphopantetheine + ATP + H(+) = 3'-dephospho-CoA + diphosphate</text>
        <dbReference type="Rhea" id="RHEA:19801"/>
        <dbReference type="ChEBI" id="CHEBI:15378"/>
        <dbReference type="ChEBI" id="CHEBI:30616"/>
        <dbReference type="ChEBI" id="CHEBI:33019"/>
        <dbReference type="ChEBI" id="CHEBI:57328"/>
        <dbReference type="ChEBI" id="CHEBI:61723"/>
        <dbReference type="EC" id="2.7.7.3"/>
    </reaction>
</comment>
<dbReference type="HAMAP" id="MF_00151">
    <property type="entry name" value="PPAT_bact"/>
    <property type="match status" value="1"/>
</dbReference>
<dbReference type="EMBL" id="CP014230">
    <property type="protein sequence ID" value="AMD93119.1"/>
    <property type="molecule type" value="Genomic_DNA"/>
</dbReference>
<keyword evidence="5 9" id="KW-0067">ATP-binding</keyword>
<dbReference type="OrthoDB" id="9806661at2"/>
<reference evidence="12" key="1">
    <citation type="submission" date="2016-02" db="EMBL/GenBank/DDBJ databases">
        <authorList>
            <person name="Holder M.E."/>
            <person name="Ajami N.J."/>
            <person name="Petrosino J.F."/>
        </authorList>
    </citation>
    <scope>NUCLEOTIDE SEQUENCE [LARGE SCALE GENOMIC DNA]</scope>
    <source>
        <strain evidence="12">DSM 12838</strain>
    </source>
</reference>
<dbReference type="PANTHER" id="PTHR21342">
    <property type="entry name" value="PHOSPHOPANTETHEINE ADENYLYLTRANSFERASE"/>
    <property type="match status" value="1"/>
</dbReference>
<comment type="subcellular location">
    <subcellularLocation>
        <location evidence="9">Cytoplasm</location>
    </subcellularLocation>
</comment>
<comment type="subunit">
    <text evidence="9">Homohexamer.</text>
</comment>
<dbReference type="RefSeq" id="WP_066605979.1">
    <property type="nucleotide sequence ID" value="NZ_CP014230.1"/>
</dbReference>
<keyword evidence="12" id="KW-1185">Reference proteome</keyword>
<feature type="binding site" evidence="9">
    <location>
        <begin position="128"/>
        <end position="134"/>
    </location>
    <ligand>
        <name>ATP</name>
        <dbReference type="ChEBI" id="CHEBI:30616"/>
    </ligand>
</feature>
<evidence type="ECO:0000313" key="11">
    <source>
        <dbReference type="EMBL" id="AMD93119.1"/>
    </source>
</evidence>